<protein>
    <submittedName>
        <fullName evidence="2">Uncharacterized protein</fullName>
    </submittedName>
</protein>
<feature type="compositionally biased region" description="Basic and acidic residues" evidence="1">
    <location>
        <begin position="18"/>
        <end position="29"/>
    </location>
</feature>
<evidence type="ECO:0000256" key="1">
    <source>
        <dbReference type="SAM" id="MobiDB-lite"/>
    </source>
</evidence>
<name>A0A4P1K1S9_9CAUL</name>
<dbReference type="KEGG" id="bvy:NCTC9239_01367"/>
<keyword evidence="3" id="KW-1185">Reference proteome</keyword>
<organism evidence="2 3">
    <name type="scientific">Brevundimonas vancanneytii</name>
    <dbReference type="NCBI Taxonomy" id="1325724"/>
    <lineage>
        <taxon>Bacteria</taxon>
        <taxon>Pseudomonadati</taxon>
        <taxon>Pseudomonadota</taxon>
        <taxon>Alphaproteobacteria</taxon>
        <taxon>Caulobacterales</taxon>
        <taxon>Caulobacteraceae</taxon>
        <taxon>Brevundimonas</taxon>
    </lineage>
</organism>
<feature type="compositionally biased region" description="Low complexity" evidence="1">
    <location>
        <begin position="32"/>
        <end position="48"/>
    </location>
</feature>
<dbReference type="Proteomes" id="UP000309952">
    <property type="component" value="Chromosome"/>
</dbReference>
<reference evidence="2 3" key="1">
    <citation type="submission" date="2019-04" db="EMBL/GenBank/DDBJ databases">
        <authorList>
            <consortium name="Pathogen Informatics"/>
        </authorList>
    </citation>
    <scope>NUCLEOTIDE SEQUENCE [LARGE SCALE GENOMIC DNA]</scope>
    <source>
        <strain evidence="2 3">NCTC9239</strain>
    </source>
</reference>
<evidence type="ECO:0000313" key="3">
    <source>
        <dbReference type="Proteomes" id="UP000309952"/>
    </source>
</evidence>
<dbReference type="EMBL" id="LR588407">
    <property type="protein sequence ID" value="VTO14357.1"/>
    <property type="molecule type" value="Genomic_DNA"/>
</dbReference>
<proteinExistence type="predicted"/>
<dbReference type="AlphaFoldDB" id="A0A4P1K1S9"/>
<feature type="region of interest" description="Disordered" evidence="1">
    <location>
        <begin position="1"/>
        <end position="48"/>
    </location>
</feature>
<accession>A0A4P1K1S9</accession>
<sequence length="48" mass="4967">MTVTLAPGSALALPTGKRPPDDTIDRHQEGASYSSLSSTARMTSSTVC</sequence>
<evidence type="ECO:0000313" key="2">
    <source>
        <dbReference type="EMBL" id="VTO14357.1"/>
    </source>
</evidence>
<gene>
    <name evidence="2" type="ORF">NCTC9239_01367</name>
</gene>